<proteinExistence type="predicted"/>
<name>A0ACC1PV07_9APHY</name>
<organism evidence="1 2">
    <name type="scientific">Trametes sanguinea</name>
    <dbReference type="NCBI Taxonomy" id="158606"/>
    <lineage>
        <taxon>Eukaryota</taxon>
        <taxon>Fungi</taxon>
        <taxon>Dikarya</taxon>
        <taxon>Basidiomycota</taxon>
        <taxon>Agaricomycotina</taxon>
        <taxon>Agaricomycetes</taxon>
        <taxon>Polyporales</taxon>
        <taxon>Polyporaceae</taxon>
        <taxon>Trametes</taxon>
    </lineage>
</organism>
<accession>A0ACC1PV07</accession>
<sequence length="448" mass="48868">MASIRERLLAVEDDFVYALASGNDALVAFHDNWERLMEDVDAALQSNCLENDLGALVYATAMRVATLVDISEDLHTSYESCTAQLVDQLEVFMSDLTLLDMPAPRDRNIQKPSAFTTPVSCPPSATRKRRRASEPDYEYENGGQLYKRHRVSDEPQVSGIERGCQPFETEQVLSSHHYHVSLSPSPLRVVPKRKRRFSDAEPADPAPVHKRRYIGPRLHAVSDSYITGRSIESSTETATIPPSPARPCSAQASTSTSQPVEAPSEQSNTLSSLEVTAREQSTSSDLPDLDGASLALPGLDSLDVFLETIFQRHDITGSPVFVSGSDIPKALQDNPAAGLAQHSSQPYLSSSASDTVSTPASSTPSSPRSAPDTPLMDTDILKFDLGASQCFPIGDEWRSGEETQLHSFFDAIPPLSESKWTCSPIAASWLDVSRLISPSLDEEFESLL</sequence>
<dbReference type="Proteomes" id="UP001144978">
    <property type="component" value="Unassembled WGS sequence"/>
</dbReference>
<gene>
    <name evidence="1" type="ORF">NUW54_g6375</name>
</gene>
<reference evidence="1" key="1">
    <citation type="submission" date="2022-08" db="EMBL/GenBank/DDBJ databases">
        <title>Genome Sequence of Pycnoporus sanguineus.</title>
        <authorList>
            <person name="Buettner E."/>
        </authorList>
    </citation>
    <scope>NUCLEOTIDE SEQUENCE</scope>
    <source>
        <strain evidence="1">CG-C14</strain>
    </source>
</reference>
<dbReference type="EMBL" id="JANSHE010001692">
    <property type="protein sequence ID" value="KAJ3001514.1"/>
    <property type="molecule type" value="Genomic_DNA"/>
</dbReference>
<comment type="caution">
    <text evidence="1">The sequence shown here is derived from an EMBL/GenBank/DDBJ whole genome shotgun (WGS) entry which is preliminary data.</text>
</comment>
<evidence type="ECO:0000313" key="2">
    <source>
        <dbReference type="Proteomes" id="UP001144978"/>
    </source>
</evidence>
<protein>
    <submittedName>
        <fullName evidence="1">Uncharacterized protein</fullName>
    </submittedName>
</protein>
<keyword evidence="2" id="KW-1185">Reference proteome</keyword>
<evidence type="ECO:0000313" key="1">
    <source>
        <dbReference type="EMBL" id="KAJ3001514.1"/>
    </source>
</evidence>